<organism evidence="1 2">
    <name type="scientific">Comamonas testosteroni TK102</name>
    <dbReference type="NCBI Taxonomy" id="1392005"/>
    <lineage>
        <taxon>Bacteria</taxon>
        <taxon>Pseudomonadati</taxon>
        <taxon>Pseudomonadota</taxon>
        <taxon>Betaproteobacteria</taxon>
        <taxon>Burkholderiales</taxon>
        <taxon>Comamonadaceae</taxon>
        <taxon>Comamonas</taxon>
    </lineage>
</organism>
<evidence type="ECO:0000313" key="1">
    <source>
        <dbReference type="EMBL" id="AIJ47526.1"/>
    </source>
</evidence>
<gene>
    <name evidence="1" type="ORF">O987_17067</name>
</gene>
<dbReference type="AlphaFoldDB" id="A0A076PS78"/>
<reference evidence="1 2" key="1">
    <citation type="journal article" date="2014" name="Genome Announc.">
        <title>Complete Genome Sequence of Polychlorinated Biphenyl Degrader Comamonas testosteroni TK102 (NBRC 109938).</title>
        <authorList>
            <person name="Fukuda K."/>
            <person name="Hosoyama A."/>
            <person name="Tsuchikane K."/>
            <person name="Ohji S."/>
            <person name="Yamazoe A."/>
            <person name="Fujita N."/>
            <person name="Shintani M."/>
            <person name="Kimbara K."/>
        </authorList>
    </citation>
    <scope>NUCLEOTIDE SEQUENCE [LARGE SCALE GENOMIC DNA]</scope>
    <source>
        <strain evidence="1">TK102</strain>
    </source>
</reference>
<dbReference type="Proteomes" id="UP000028782">
    <property type="component" value="Chromosome"/>
</dbReference>
<proteinExistence type="predicted"/>
<evidence type="ECO:0000313" key="2">
    <source>
        <dbReference type="Proteomes" id="UP000028782"/>
    </source>
</evidence>
<dbReference type="KEGG" id="ctes:O987_17067"/>
<dbReference type="HOGENOM" id="CLU_2896371_0_0_4"/>
<accession>A0A076PS78</accession>
<dbReference type="EMBL" id="CP006704">
    <property type="protein sequence ID" value="AIJ47526.1"/>
    <property type="molecule type" value="Genomic_DNA"/>
</dbReference>
<name>A0A076PS78_COMTE</name>
<sequence length="62" mass="6728">MLNVDWLFGIVIDLRGVRRCHAGKAANVRVWPKATTAQEPQKTSILALAGAIAAQVPSGRFR</sequence>
<protein>
    <submittedName>
        <fullName evidence="1">Uncharacterized protein</fullName>
    </submittedName>
</protein>